<gene>
    <name evidence="2" type="ORF">NIES267_27790</name>
</gene>
<protein>
    <submittedName>
        <fullName evidence="2">Uncharacterized protein</fullName>
    </submittedName>
</protein>
<dbReference type="AlphaFoldDB" id="A0A1Z4LPV2"/>
<dbReference type="Proteomes" id="UP000218418">
    <property type="component" value="Chromosome"/>
</dbReference>
<evidence type="ECO:0000313" key="2">
    <source>
        <dbReference type="EMBL" id="BAY83292.1"/>
    </source>
</evidence>
<dbReference type="OrthoDB" id="561288at2"/>
<feature type="region of interest" description="Disordered" evidence="1">
    <location>
        <begin position="23"/>
        <end position="42"/>
    </location>
</feature>
<dbReference type="EMBL" id="AP018227">
    <property type="protein sequence ID" value="BAY83292.1"/>
    <property type="molecule type" value="Genomic_DNA"/>
</dbReference>
<organism evidence="2 3">
    <name type="scientific">Calothrix parasitica NIES-267</name>
    <dbReference type="NCBI Taxonomy" id="1973488"/>
    <lineage>
        <taxon>Bacteria</taxon>
        <taxon>Bacillati</taxon>
        <taxon>Cyanobacteriota</taxon>
        <taxon>Cyanophyceae</taxon>
        <taxon>Nostocales</taxon>
        <taxon>Calotrichaceae</taxon>
        <taxon>Calothrix</taxon>
    </lineage>
</organism>
<reference evidence="2 3" key="1">
    <citation type="submission" date="2017-06" db="EMBL/GenBank/DDBJ databases">
        <title>Genome sequencing of cyanobaciteial culture collection at National Institute for Environmental Studies (NIES).</title>
        <authorList>
            <person name="Hirose Y."/>
            <person name="Shimura Y."/>
            <person name="Fujisawa T."/>
            <person name="Nakamura Y."/>
            <person name="Kawachi M."/>
        </authorList>
    </citation>
    <scope>NUCLEOTIDE SEQUENCE [LARGE SCALE GENOMIC DNA]</scope>
    <source>
        <strain evidence="2 3">NIES-267</strain>
    </source>
</reference>
<accession>A0A1Z4LPV2</accession>
<name>A0A1Z4LPV2_9CYAN</name>
<evidence type="ECO:0000256" key="1">
    <source>
        <dbReference type="SAM" id="MobiDB-lite"/>
    </source>
</evidence>
<evidence type="ECO:0000313" key="3">
    <source>
        <dbReference type="Proteomes" id="UP000218418"/>
    </source>
</evidence>
<sequence>MLKRLVNWVKRFFQGLFGTNQQSSQNLRSSASNSPSSPPPPLNDTDLEFLFAELLEGVHQARGQAWAEKWLINIEHRVPEQRWVEWLKKFGDKLLAAPTPNNELASRLVQLGELGVGEVSNVAYDIGMRLLTRNQAEPIWEYEGPDAAIEDAQASQASAQTQTALVQEEQLETAPSDTEAEGEYQTITLEELMDLMQQDVNLRAQIAEQLGIETDDPETIIQALVNQYHTAQ</sequence>
<feature type="compositionally biased region" description="Low complexity" evidence="1">
    <location>
        <begin position="23"/>
        <end position="35"/>
    </location>
</feature>
<proteinExistence type="predicted"/>
<keyword evidence="3" id="KW-1185">Reference proteome</keyword>